<proteinExistence type="inferred from homology"/>
<dbReference type="PANTHER" id="PTHR10755">
    <property type="entry name" value="COPROPORPHYRINOGEN III OXIDASE, MITOCHONDRIAL"/>
    <property type="match status" value="1"/>
</dbReference>
<dbReference type="InterPro" id="IPR001260">
    <property type="entry name" value="Coprogen_oxidase_aer"/>
</dbReference>
<keyword evidence="6" id="KW-0350">Heme biosynthesis</keyword>
<comment type="pathway">
    <text evidence="1">Porphyrin-containing compound metabolism; protoporphyrin-IX biosynthesis; protoporphyrinogen-IX from coproporphyrinogen-III (O2 route): step 1/1.</text>
</comment>
<evidence type="ECO:0000256" key="7">
    <source>
        <dbReference type="ARBA" id="ARBA00023244"/>
    </source>
</evidence>
<accession>A0A5R9GRD7</accession>
<dbReference type="RefSeq" id="WP_138239384.1">
    <property type="nucleotide sequence ID" value="NZ_VBRY01000007.1"/>
</dbReference>
<sequence>MKRIPAASPTATRAHELVTHLQSRFVSGLEQLAHSLNSTQHFSPVEWFRDEGRHGGGVRYETAAGELFGRGSVNVSQVHYDDDAEKKLGSASAISTIIHPVNPLAPSVHIHISWTEMKDGSGYWRMMADLNPSNENTAHTEQFLAAMQKAAPTQYDEAIAQGDRYFFIPVLDRHRGVAHFYLENYCTHDSEADFALAKTVGEAAIDTYVNIVTTTLANEKVAAEQQKSAQLAYHTLYFFQVLTLDRGTTTGLLVHDQNDIGIMGSLPAYVDRELLTSWVERMPAPQDELLQALIAALADTSPAPVDEAVKKRLAAAVRKHYQNYPEAIHMQASGNTIPSTVKNHR</sequence>
<evidence type="ECO:0000313" key="9">
    <source>
        <dbReference type="Proteomes" id="UP000306585"/>
    </source>
</evidence>
<dbReference type="AlphaFoldDB" id="A0A5R9GRD7"/>
<comment type="caution">
    <text evidence="8">The sequence shown here is derived from an EMBL/GenBank/DDBJ whole genome shotgun (WGS) entry which is preliminary data.</text>
</comment>
<evidence type="ECO:0000256" key="2">
    <source>
        <dbReference type="ARBA" id="ARBA00010644"/>
    </source>
</evidence>
<keyword evidence="7" id="KW-0627">Porphyrin biosynthesis</keyword>
<evidence type="ECO:0000256" key="4">
    <source>
        <dbReference type="ARBA" id="ARBA00012869"/>
    </source>
</evidence>
<dbReference type="Proteomes" id="UP000306585">
    <property type="component" value="Unassembled WGS sequence"/>
</dbReference>
<dbReference type="EMBL" id="VBRY01000007">
    <property type="protein sequence ID" value="TLS66993.1"/>
    <property type="molecule type" value="Genomic_DNA"/>
</dbReference>
<evidence type="ECO:0000256" key="3">
    <source>
        <dbReference type="ARBA" id="ARBA00011738"/>
    </source>
</evidence>
<organism evidence="8 9">
    <name type="scientific">Mariprofundus erugo</name>
    <dbReference type="NCBI Taxonomy" id="2528639"/>
    <lineage>
        <taxon>Bacteria</taxon>
        <taxon>Pseudomonadati</taxon>
        <taxon>Pseudomonadota</taxon>
        <taxon>Candidatius Mariprofundia</taxon>
        <taxon>Mariprofundales</taxon>
        <taxon>Mariprofundaceae</taxon>
        <taxon>Mariprofundus</taxon>
    </lineage>
</organism>
<dbReference type="SUPFAM" id="SSF102886">
    <property type="entry name" value="Coproporphyrinogen III oxidase"/>
    <property type="match status" value="1"/>
</dbReference>
<dbReference type="GO" id="GO:0005737">
    <property type="term" value="C:cytoplasm"/>
    <property type="evidence" value="ECO:0007669"/>
    <property type="project" value="TreeGrafter"/>
</dbReference>
<evidence type="ECO:0000256" key="1">
    <source>
        <dbReference type="ARBA" id="ARBA00005168"/>
    </source>
</evidence>
<dbReference type="GO" id="GO:0006782">
    <property type="term" value="P:protoporphyrinogen IX biosynthetic process"/>
    <property type="evidence" value="ECO:0007669"/>
    <property type="project" value="TreeGrafter"/>
</dbReference>
<keyword evidence="9" id="KW-1185">Reference proteome</keyword>
<evidence type="ECO:0000313" key="8">
    <source>
        <dbReference type="EMBL" id="TLS66993.1"/>
    </source>
</evidence>
<name>A0A5R9GRD7_9PROT</name>
<keyword evidence="5" id="KW-0560">Oxidoreductase</keyword>
<dbReference type="Pfam" id="PF01218">
    <property type="entry name" value="Coprogen_oxidas"/>
    <property type="match status" value="1"/>
</dbReference>
<reference evidence="8 9" key="1">
    <citation type="journal article" date="2019" name="Appl. Environ. Microbiol.">
        <title>Environmental Evidence and Genomic Insight of Iron-oxidizing Bacteria Preference Towards More Corrosion Resistant Stainless Steel at Higher Salinities.</title>
        <authorList>
            <person name="Garrison C.E."/>
            <person name="Price K.A."/>
            <person name="Field E.K."/>
        </authorList>
    </citation>
    <scope>NUCLEOTIDE SEQUENCE [LARGE SCALE GENOMIC DNA]</scope>
    <source>
        <strain evidence="8 9">P3</strain>
    </source>
</reference>
<evidence type="ECO:0000256" key="6">
    <source>
        <dbReference type="ARBA" id="ARBA00023133"/>
    </source>
</evidence>
<evidence type="ECO:0000256" key="5">
    <source>
        <dbReference type="ARBA" id="ARBA00023002"/>
    </source>
</evidence>
<dbReference type="Gene3D" id="3.40.1500.10">
    <property type="entry name" value="Coproporphyrinogen III oxidase, aerobic"/>
    <property type="match status" value="1"/>
</dbReference>
<comment type="similarity">
    <text evidence="2">Belongs to the aerobic coproporphyrinogen-III oxidase family.</text>
</comment>
<protein>
    <recommendedName>
        <fullName evidence="4">coproporphyrinogen oxidase</fullName>
        <ecNumber evidence="4">1.3.3.3</ecNumber>
    </recommendedName>
</protein>
<dbReference type="EC" id="1.3.3.3" evidence="4"/>
<dbReference type="InterPro" id="IPR036406">
    <property type="entry name" value="Coprogen_oxidase_aer_sf"/>
</dbReference>
<dbReference type="PANTHER" id="PTHR10755:SF0">
    <property type="entry name" value="OXYGEN-DEPENDENT COPROPORPHYRINOGEN-III OXIDASE, MITOCHONDRIAL"/>
    <property type="match status" value="1"/>
</dbReference>
<gene>
    <name evidence="8" type="ORF">FEF65_08540</name>
</gene>
<comment type="subunit">
    <text evidence="3">Homodimer.</text>
</comment>
<dbReference type="GO" id="GO:0004109">
    <property type="term" value="F:coproporphyrinogen oxidase activity"/>
    <property type="evidence" value="ECO:0007669"/>
    <property type="project" value="UniProtKB-EC"/>
</dbReference>